<protein>
    <recommendedName>
        <fullName evidence="5">Translation initiation factor eIF4e</fullName>
    </recommendedName>
</protein>
<dbReference type="InterPro" id="IPR023398">
    <property type="entry name" value="TIF_eIF4e-like"/>
</dbReference>
<comment type="similarity">
    <text evidence="1">Belongs to the eukaryotic initiation factor 4E family.</text>
</comment>
<dbReference type="GO" id="GO:0000340">
    <property type="term" value="F:RNA 7-methylguanosine cap binding"/>
    <property type="evidence" value="ECO:0007669"/>
    <property type="project" value="TreeGrafter"/>
</dbReference>
<dbReference type="GO" id="GO:0016281">
    <property type="term" value="C:eukaryotic translation initiation factor 4F complex"/>
    <property type="evidence" value="ECO:0007669"/>
    <property type="project" value="TreeGrafter"/>
</dbReference>
<feature type="compositionally biased region" description="Polar residues" evidence="2">
    <location>
        <begin position="63"/>
        <end position="73"/>
    </location>
</feature>
<dbReference type="InParanoid" id="A8Q7S7"/>
<feature type="compositionally biased region" description="Polar residues" evidence="2">
    <location>
        <begin position="308"/>
        <end position="320"/>
    </location>
</feature>
<dbReference type="EMBL" id="AAYY01000011">
    <property type="protein sequence ID" value="EDP42349.1"/>
    <property type="molecule type" value="Genomic_DNA"/>
</dbReference>
<evidence type="ECO:0000313" key="3">
    <source>
        <dbReference type="EMBL" id="EDP42349.1"/>
    </source>
</evidence>
<dbReference type="GO" id="GO:0003743">
    <property type="term" value="F:translation initiation factor activity"/>
    <property type="evidence" value="ECO:0007669"/>
    <property type="project" value="UniProtKB-KW"/>
</dbReference>
<dbReference type="OrthoDB" id="590761at2759"/>
<dbReference type="Pfam" id="PF01652">
    <property type="entry name" value="IF4E"/>
    <property type="match status" value="1"/>
</dbReference>
<proteinExistence type="inferred from homology"/>
<evidence type="ECO:0000313" key="4">
    <source>
        <dbReference type="Proteomes" id="UP000008837"/>
    </source>
</evidence>
<feature type="region of interest" description="Disordered" evidence="2">
    <location>
        <begin position="308"/>
        <end position="345"/>
    </location>
</feature>
<comment type="caution">
    <text evidence="3">The sequence shown here is derived from an EMBL/GenBank/DDBJ whole genome shotgun (WGS) entry which is preliminary data.</text>
</comment>
<dbReference type="OMA" id="WVITLRD"/>
<keyword evidence="4" id="KW-1185">Reference proteome</keyword>
<accession>A8Q7S7</accession>
<sequence length="377" mass="42115">MPSLNDIRARLNQRGVDITSSAWSPKKQKNTSSVGSETSLSPTKEKGISKMETLGRAEVEGHMSTQPLEQSKPSKPLQPLHSSETSTSSSASSEPDPTVQRGSGVVADSFARVSVTRTGREAAMEAKHGVKHPLENEWTLYYDLQKLHGSASSDQYEATLKRVGHFTTLESFFDTFATLHRPSRLEKNSNYHFFKNGVKPLWEDPENASGGRWVITLRDRGQTAGSRAGHEALLDRSWMWLVLALIGETLEENDLVTGAVCSLRGKGDRITVWTRRKEPVDEINSLGQRLLELLELQDEPGIQMDFSVNSGSKESQQQSYMRKHLTSHAPSAQKQFLQEPQSRESTLGTWLDTNATLHPADHVRYYAHQLHSNDQPK</sequence>
<evidence type="ECO:0000256" key="1">
    <source>
        <dbReference type="RuleBase" id="RU004374"/>
    </source>
</evidence>
<keyword evidence="1" id="KW-0694">RNA-binding</keyword>
<keyword evidence="1" id="KW-0648">Protein biosynthesis</keyword>
<feature type="compositionally biased region" description="Basic and acidic residues" evidence="2">
    <location>
        <begin position="43"/>
        <end position="61"/>
    </location>
</feature>
<dbReference type="PANTHER" id="PTHR11960">
    <property type="entry name" value="EUKARYOTIC TRANSLATION INITIATION FACTOR 4E RELATED"/>
    <property type="match status" value="1"/>
</dbReference>
<dbReference type="PANTHER" id="PTHR11960:SF73">
    <property type="entry name" value="TRANSLATION INITIATION FACTOR 4E, PUTATIVE-RELATED"/>
    <property type="match status" value="1"/>
</dbReference>
<evidence type="ECO:0000256" key="2">
    <source>
        <dbReference type="SAM" id="MobiDB-lite"/>
    </source>
</evidence>
<gene>
    <name evidence="3" type="ORF">MGL_3107</name>
</gene>
<reference evidence="3 4" key="1">
    <citation type="journal article" date="2007" name="Proc. Natl. Acad. Sci. U.S.A.">
        <title>Dandruff-associated Malassezia genomes reveal convergent and divergent virulence traits shared with plant and human fungal pathogens.</title>
        <authorList>
            <person name="Xu J."/>
            <person name="Saunders C.W."/>
            <person name="Hu P."/>
            <person name="Grant R.A."/>
            <person name="Boekhout T."/>
            <person name="Kuramae E.E."/>
            <person name="Kronstad J.W."/>
            <person name="Deangelis Y.M."/>
            <person name="Reeder N.L."/>
            <person name="Johnstone K.R."/>
            <person name="Leland M."/>
            <person name="Fieno A.M."/>
            <person name="Begley W.M."/>
            <person name="Sun Y."/>
            <person name="Lacey M.P."/>
            <person name="Chaudhary T."/>
            <person name="Keough T."/>
            <person name="Chu L."/>
            <person name="Sears R."/>
            <person name="Yuan B."/>
            <person name="Dawson T.L.Jr."/>
        </authorList>
    </citation>
    <scope>NUCLEOTIDE SEQUENCE [LARGE SCALE GENOMIC DNA]</scope>
    <source>
        <strain evidence="4">ATCC MYA-4612 / CBS 7966</strain>
    </source>
</reference>
<feature type="compositionally biased region" description="Low complexity" evidence="2">
    <location>
        <begin position="82"/>
        <end position="94"/>
    </location>
</feature>
<evidence type="ECO:0008006" key="5">
    <source>
        <dbReference type="Google" id="ProtNLM"/>
    </source>
</evidence>
<dbReference type="SUPFAM" id="SSF55418">
    <property type="entry name" value="eIF4e-like"/>
    <property type="match status" value="1"/>
</dbReference>
<dbReference type="RefSeq" id="XP_001729563.1">
    <property type="nucleotide sequence ID" value="XM_001729511.1"/>
</dbReference>
<feature type="compositionally biased region" description="Polar residues" evidence="2">
    <location>
        <begin position="30"/>
        <end position="42"/>
    </location>
</feature>
<dbReference type="Proteomes" id="UP000008837">
    <property type="component" value="Unassembled WGS sequence"/>
</dbReference>
<organism evidence="3 4">
    <name type="scientific">Malassezia globosa (strain ATCC MYA-4612 / CBS 7966)</name>
    <name type="common">Dandruff-associated fungus</name>
    <dbReference type="NCBI Taxonomy" id="425265"/>
    <lineage>
        <taxon>Eukaryota</taxon>
        <taxon>Fungi</taxon>
        <taxon>Dikarya</taxon>
        <taxon>Basidiomycota</taxon>
        <taxon>Ustilaginomycotina</taxon>
        <taxon>Malasseziomycetes</taxon>
        <taxon>Malasseziales</taxon>
        <taxon>Malasseziaceae</taxon>
        <taxon>Malassezia</taxon>
    </lineage>
</organism>
<dbReference type="Gene3D" id="3.30.760.10">
    <property type="entry name" value="RNA Cap, Translation Initiation Factor Eif4e"/>
    <property type="match status" value="1"/>
</dbReference>
<feature type="compositionally biased region" description="Polar residues" evidence="2">
    <location>
        <begin position="328"/>
        <end position="345"/>
    </location>
</feature>
<dbReference type="AlphaFoldDB" id="A8Q7S7"/>
<keyword evidence="1" id="KW-0396">Initiation factor</keyword>
<dbReference type="STRING" id="425265.A8Q7S7"/>
<dbReference type="InterPro" id="IPR001040">
    <property type="entry name" value="TIF_eIF_4E"/>
</dbReference>
<dbReference type="KEGG" id="mgl:MGL_3107"/>
<feature type="region of interest" description="Disordered" evidence="2">
    <location>
        <begin position="1"/>
        <end position="105"/>
    </location>
</feature>
<dbReference type="GeneID" id="5853869"/>
<dbReference type="VEuPathDB" id="FungiDB:MGL_3107"/>
<name>A8Q7S7_MALGO</name>